<dbReference type="InterPro" id="IPR020846">
    <property type="entry name" value="MFS_dom"/>
</dbReference>
<dbReference type="RefSeq" id="WP_062542348.1">
    <property type="nucleotide sequence ID" value="NZ_CP012643.1"/>
</dbReference>
<feature type="transmembrane region" description="Helical" evidence="6">
    <location>
        <begin position="375"/>
        <end position="395"/>
    </location>
</feature>
<dbReference type="OrthoDB" id="9795150at2"/>
<evidence type="ECO:0000256" key="4">
    <source>
        <dbReference type="ARBA" id="ARBA00022989"/>
    </source>
</evidence>
<keyword evidence="3 6" id="KW-0812">Transmembrane</keyword>
<feature type="transmembrane region" description="Helical" evidence="6">
    <location>
        <begin position="161"/>
        <end position="182"/>
    </location>
</feature>
<evidence type="ECO:0000313" key="8">
    <source>
        <dbReference type="EMBL" id="ALI98022.1"/>
    </source>
</evidence>
<dbReference type="Proteomes" id="UP000061382">
    <property type="component" value="Chromosome"/>
</dbReference>
<dbReference type="Pfam" id="PF07690">
    <property type="entry name" value="MFS_1"/>
    <property type="match status" value="1"/>
</dbReference>
<keyword evidence="5 6" id="KW-0472">Membrane</keyword>
<evidence type="ECO:0000256" key="6">
    <source>
        <dbReference type="SAM" id="Phobius"/>
    </source>
</evidence>
<dbReference type="AlphaFoldDB" id="A0A0P0CUI5"/>
<sequence length="429" mass="46623">MTEVTATKNVTNAGYQEESKPAFTEKKYLVTFVFVTSLFMLWGIAITMGDVLNTHFQEVLKVSKAQSGLVQFSIFGAYFLMGIPAGLFMKRFGYKMGVLLGLCLYSIGAFLFVPAAAAESFDFFRLALFILGCGLATLEAVAHPFIAALGDQRTSDQRLNFAQAFNGLGAVIGPVIGGYFLLRTGTPGELDSVEVLYTIIGSVILLLAIAFAFVKVPALVDPHESPSDAAQAGNGLISENKPKSLFQHRHFVWACIAQFFNVAAQGGTWAFFITYGKEKMGLPAEMASYYFSLSMVLMMVGRFSGAFLMRYIAPNKLLAAYALASMVMCVIVAQSWGTASFVALLLINFFFSIMFPTIFSLGLKEMGSKTQQASSFIIMGVVGGAVFPPLMGMVADHDVATAYYLPIICYVVIFLFGYKFYKTATGSRG</sequence>
<evidence type="ECO:0000256" key="3">
    <source>
        <dbReference type="ARBA" id="ARBA00022692"/>
    </source>
</evidence>
<evidence type="ECO:0000259" key="7">
    <source>
        <dbReference type="PROSITE" id="PS50850"/>
    </source>
</evidence>
<dbReference type="SUPFAM" id="SSF103473">
    <property type="entry name" value="MFS general substrate transporter"/>
    <property type="match status" value="1"/>
</dbReference>
<dbReference type="GO" id="GO:0015535">
    <property type="term" value="F:fucose:proton symporter activity"/>
    <property type="evidence" value="ECO:0007669"/>
    <property type="project" value="InterPro"/>
</dbReference>
<dbReference type="InterPro" id="IPR036259">
    <property type="entry name" value="MFS_trans_sf"/>
</dbReference>
<dbReference type="NCBIfam" id="TIGR00885">
    <property type="entry name" value="fucP"/>
    <property type="match status" value="1"/>
</dbReference>
<keyword evidence="4 6" id="KW-1133">Transmembrane helix</keyword>
<feature type="transmembrane region" description="Helical" evidence="6">
    <location>
        <begin position="251"/>
        <end position="275"/>
    </location>
</feature>
<feature type="transmembrane region" description="Helical" evidence="6">
    <location>
        <begin position="96"/>
        <end position="117"/>
    </location>
</feature>
<dbReference type="EMBL" id="CP012643">
    <property type="protein sequence ID" value="ALI98022.1"/>
    <property type="molecule type" value="Genomic_DNA"/>
</dbReference>
<proteinExistence type="predicted"/>
<feature type="transmembrane region" description="Helical" evidence="6">
    <location>
        <begin position="342"/>
        <end position="363"/>
    </location>
</feature>
<keyword evidence="2" id="KW-1003">Cell membrane</keyword>
<feature type="domain" description="Major facilitator superfamily (MFS) profile" evidence="7">
    <location>
        <begin position="29"/>
        <end position="425"/>
    </location>
</feature>
<comment type="subcellular location">
    <subcellularLocation>
        <location evidence="1">Cell inner membrane</location>
        <topology evidence="1">Multi-pass membrane protein</topology>
    </subcellularLocation>
</comment>
<keyword evidence="9" id="KW-1185">Reference proteome</keyword>
<dbReference type="PANTHER" id="PTHR43702">
    <property type="entry name" value="L-FUCOSE-PROTON SYMPORTER"/>
    <property type="match status" value="1"/>
</dbReference>
<dbReference type="GO" id="GO:0005886">
    <property type="term" value="C:plasma membrane"/>
    <property type="evidence" value="ECO:0007669"/>
    <property type="project" value="UniProtKB-SubCell"/>
</dbReference>
<dbReference type="PROSITE" id="PS50850">
    <property type="entry name" value="MFS"/>
    <property type="match status" value="1"/>
</dbReference>
<feature type="transmembrane region" description="Helical" evidence="6">
    <location>
        <begin position="194"/>
        <end position="214"/>
    </location>
</feature>
<feature type="transmembrane region" description="Helical" evidence="6">
    <location>
        <begin position="28"/>
        <end position="49"/>
    </location>
</feature>
<dbReference type="InterPro" id="IPR011701">
    <property type="entry name" value="MFS"/>
</dbReference>
<feature type="transmembrane region" description="Helical" evidence="6">
    <location>
        <begin position="123"/>
        <end position="149"/>
    </location>
</feature>
<gene>
    <name evidence="8" type="ORF">DC20_02300</name>
</gene>
<name>A0A0P0CUI5_9BACT</name>
<dbReference type="STRING" id="512763.DC20_02300"/>
<dbReference type="InterPro" id="IPR050375">
    <property type="entry name" value="MFS_TsgA-like"/>
</dbReference>
<dbReference type="PANTHER" id="PTHR43702:SF3">
    <property type="entry name" value="PROTEIN TSGA"/>
    <property type="match status" value="1"/>
</dbReference>
<feature type="transmembrane region" description="Helical" evidence="6">
    <location>
        <begin position="69"/>
        <end position="89"/>
    </location>
</feature>
<dbReference type="PATRIC" id="fig|512763.3.peg.517"/>
<feature type="transmembrane region" description="Helical" evidence="6">
    <location>
        <begin position="287"/>
        <end position="305"/>
    </location>
</feature>
<dbReference type="InterPro" id="IPR005275">
    <property type="entry name" value="Lfuc_symporter_FucP"/>
</dbReference>
<dbReference type="CDD" id="cd17394">
    <property type="entry name" value="MFS_FucP_like"/>
    <property type="match status" value="1"/>
</dbReference>
<evidence type="ECO:0000256" key="1">
    <source>
        <dbReference type="ARBA" id="ARBA00004429"/>
    </source>
</evidence>
<protein>
    <submittedName>
        <fullName evidence="8">L-fucose transporter</fullName>
    </submittedName>
</protein>
<organism evidence="8 9">
    <name type="scientific">Rufibacter tibetensis</name>
    <dbReference type="NCBI Taxonomy" id="512763"/>
    <lineage>
        <taxon>Bacteria</taxon>
        <taxon>Pseudomonadati</taxon>
        <taxon>Bacteroidota</taxon>
        <taxon>Cytophagia</taxon>
        <taxon>Cytophagales</taxon>
        <taxon>Hymenobacteraceae</taxon>
        <taxon>Rufibacter</taxon>
    </lineage>
</organism>
<accession>A0A0P0CUI5</accession>
<evidence type="ECO:0000256" key="5">
    <source>
        <dbReference type="ARBA" id="ARBA00023136"/>
    </source>
</evidence>
<dbReference type="Gene3D" id="1.20.1250.20">
    <property type="entry name" value="MFS general substrate transporter like domains"/>
    <property type="match status" value="2"/>
</dbReference>
<feature type="transmembrane region" description="Helical" evidence="6">
    <location>
        <begin position="401"/>
        <end position="421"/>
    </location>
</feature>
<evidence type="ECO:0000313" key="9">
    <source>
        <dbReference type="Proteomes" id="UP000061382"/>
    </source>
</evidence>
<evidence type="ECO:0000256" key="2">
    <source>
        <dbReference type="ARBA" id="ARBA00022475"/>
    </source>
</evidence>
<reference evidence="8 9" key="1">
    <citation type="submission" date="2015-08" db="EMBL/GenBank/DDBJ databases">
        <title>Complete genome sequence of Rufibacter tibetensis strain 1351t, a radiation-resistant bacterium from tibet plateau.</title>
        <authorList>
            <person name="Dai J."/>
        </authorList>
    </citation>
    <scope>NUCLEOTIDE SEQUENCE [LARGE SCALE GENOMIC DNA]</scope>
    <source>
        <strain evidence="8 9">1351</strain>
    </source>
</reference>
<dbReference type="KEGG" id="rti:DC20_02300"/>
<feature type="transmembrane region" description="Helical" evidence="6">
    <location>
        <begin position="317"/>
        <end position="336"/>
    </location>
</feature>